<dbReference type="PANTHER" id="PTHR43584">
    <property type="entry name" value="NUCLEOTIDYL TRANSFERASE"/>
    <property type="match status" value="1"/>
</dbReference>
<protein>
    <submittedName>
        <fullName evidence="4">Nucleotidyltransferase family protein</fullName>
    </submittedName>
</protein>
<name>A0ABV3S5P8_9GAMM</name>
<dbReference type="InterPro" id="IPR005835">
    <property type="entry name" value="NTP_transferase_dom"/>
</dbReference>
<dbReference type="InterPro" id="IPR050065">
    <property type="entry name" value="GlmU-like"/>
</dbReference>
<dbReference type="CDD" id="cd06422">
    <property type="entry name" value="NTP_transferase_like_1"/>
    <property type="match status" value="1"/>
</dbReference>
<gene>
    <name evidence="4" type="ORF">V6X64_00320</name>
</gene>
<dbReference type="InterPro" id="IPR029044">
    <property type="entry name" value="Nucleotide-diphossugar_trans"/>
</dbReference>
<proteinExistence type="predicted"/>
<dbReference type="NCBIfam" id="NF045761">
    <property type="entry name" value="NAMPUrTaseMurU"/>
    <property type="match status" value="1"/>
</dbReference>
<dbReference type="SUPFAM" id="SSF53448">
    <property type="entry name" value="Nucleotide-diphospho-sugar transferases"/>
    <property type="match status" value="1"/>
</dbReference>
<keyword evidence="2" id="KW-0548">Nucleotidyltransferase</keyword>
<dbReference type="RefSeq" id="WP_367965924.1">
    <property type="nucleotide sequence ID" value="NZ_JBAKFI010000003.1"/>
</dbReference>
<keyword evidence="5" id="KW-1185">Reference proteome</keyword>
<accession>A0ABV3S5P8</accession>
<comment type="caution">
    <text evidence="4">The sequence shown here is derived from an EMBL/GenBank/DDBJ whole genome shotgun (WGS) entry which is preliminary data.</text>
</comment>
<dbReference type="Gene3D" id="3.90.550.10">
    <property type="entry name" value="Spore Coat Polysaccharide Biosynthesis Protein SpsA, Chain A"/>
    <property type="match status" value="1"/>
</dbReference>
<dbReference type="InterPro" id="IPR054790">
    <property type="entry name" value="MurU"/>
</dbReference>
<dbReference type="EMBL" id="JBAKFJ010000001">
    <property type="protein sequence ID" value="MEX0385439.1"/>
    <property type="molecule type" value="Genomic_DNA"/>
</dbReference>
<dbReference type="Proteomes" id="UP001556653">
    <property type="component" value="Unassembled WGS sequence"/>
</dbReference>
<evidence type="ECO:0000259" key="3">
    <source>
        <dbReference type="Pfam" id="PF00483"/>
    </source>
</evidence>
<reference evidence="4 5" key="1">
    <citation type="submission" date="2024-02" db="EMBL/GenBank/DDBJ databases">
        <title>New especies of Spiribacter isolated from saline water.</title>
        <authorList>
            <person name="Leon M.J."/>
            <person name="De La Haba R."/>
            <person name="Sanchez-Porro C."/>
            <person name="Ventosa A."/>
        </authorList>
    </citation>
    <scope>NUCLEOTIDE SEQUENCE [LARGE SCALE GENOMIC DNA]</scope>
    <source>
        <strain evidence="5">ag22IC4-227</strain>
    </source>
</reference>
<keyword evidence="1" id="KW-0808">Transferase</keyword>
<evidence type="ECO:0000313" key="5">
    <source>
        <dbReference type="Proteomes" id="UP001556653"/>
    </source>
</evidence>
<dbReference type="Pfam" id="PF00483">
    <property type="entry name" value="NTP_transferase"/>
    <property type="match status" value="1"/>
</dbReference>
<evidence type="ECO:0000313" key="4">
    <source>
        <dbReference type="EMBL" id="MEX0385439.1"/>
    </source>
</evidence>
<evidence type="ECO:0000256" key="1">
    <source>
        <dbReference type="ARBA" id="ARBA00022679"/>
    </source>
</evidence>
<dbReference type="PANTHER" id="PTHR43584:SF8">
    <property type="entry name" value="N-ACETYLMURAMATE ALPHA-1-PHOSPHATE URIDYLYLTRANSFERASE"/>
    <property type="match status" value="1"/>
</dbReference>
<evidence type="ECO:0000256" key="2">
    <source>
        <dbReference type="ARBA" id="ARBA00022695"/>
    </source>
</evidence>
<sequence length="230" mass="24722">MNAMILAAGRGERMRPLTDHCPKPLLTVGGKTLLDWHLERLAAAGFERVVINIAWLGAFIRRHLDHHAPPGLEIRLSDEGDQALETAGGIARALPLLGTEPFIVVNGDVWTDLDPASLPTAPEGLAHLVLTDNPVHHPDGDFWLAGDAVTSHGPGCRLTFTGIGCYRPELFAGVGREIAPLAPLLRRAGERRQLTGQYHGGEWHDIGTPARLAALDARLRAGRDPSADAP</sequence>
<organism evidence="4 5">
    <name type="scientific">Spiribacter onubensis</name>
    <dbReference type="NCBI Taxonomy" id="3122420"/>
    <lineage>
        <taxon>Bacteria</taxon>
        <taxon>Pseudomonadati</taxon>
        <taxon>Pseudomonadota</taxon>
        <taxon>Gammaproteobacteria</taxon>
        <taxon>Chromatiales</taxon>
        <taxon>Ectothiorhodospiraceae</taxon>
        <taxon>Spiribacter</taxon>
    </lineage>
</organism>
<feature type="domain" description="Nucleotidyl transferase" evidence="3">
    <location>
        <begin position="3"/>
        <end position="115"/>
    </location>
</feature>